<dbReference type="InterPro" id="IPR011063">
    <property type="entry name" value="TilS/TtcA_N"/>
</dbReference>
<dbReference type="AlphaFoldDB" id="A0A0L6CSK1"/>
<dbReference type="EC" id="6.3.4.19" evidence="6"/>
<evidence type="ECO:0000313" key="9">
    <source>
        <dbReference type="Proteomes" id="UP000037046"/>
    </source>
</evidence>
<keyword evidence="2 6" id="KW-0819">tRNA processing</keyword>
<evidence type="ECO:0000256" key="3">
    <source>
        <dbReference type="ARBA" id="ARBA00022741"/>
    </source>
</evidence>
<dbReference type="EMBL" id="LGVV01000045">
    <property type="protein sequence ID" value="KNX40640.1"/>
    <property type="molecule type" value="Genomic_DNA"/>
</dbReference>
<comment type="function">
    <text evidence="6">Ligates lysine onto the cytidine present at position 34 of the AUA codon-specific tRNA(Ile) that contains the anticodon CAU, in an ATP-dependent manner. Cytidine is converted to lysidine, thus changing the amino acid specificity of the tRNA from methionine to isoleucine.</text>
</comment>
<dbReference type="GO" id="GO:0005524">
    <property type="term" value="F:ATP binding"/>
    <property type="evidence" value="ECO:0007669"/>
    <property type="project" value="UniProtKB-UniRule"/>
</dbReference>
<comment type="caution">
    <text evidence="8">The sequence shown here is derived from an EMBL/GenBank/DDBJ whole genome shotgun (WGS) entry which is preliminary data.</text>
</comment>
<accession>A0A0L6CSK1</accession>
<evidence type="ECO:0000256" key="2">
    <source>
        <dbReference type="ARBA" id="ARBA00022694"/>
    </source>
</evidence>
<dbReference type="InterPro" id="IPR014729">
    <property type="entry name" value="Rossmann-like_a/b/a_fold"/>
</dbReference>
<sequence length="417" mass="44430">MTAGGADIRHSLTRHFHPGVPGVIGVAVSGGSDSLALLYLLHDWQRDGGPDLRAATVDHGLRAEAAAEAAEVARICAGLGIAHETLTWRGHDGAGNLPDRARRARYALLAEWARGHGIADIAVGHTEDDLAETFVMRLARGAGVDGLAAMRDRWRVAGVRFHRPLLGLGREALRDLLRVRGVAWVEDPTNSDAAYERARTRAALAALAPLGIDTATLAATARKMAGARAALYHQAHGLAQDHVRIEAGDVVIARAALRDMPDEAARRILQTALRWINGAEYPPRGPAMTQFLAAARDGETMTLQGCYMQAQGDMLRIGREYNAVAGLRVPQGQVWDGRWCIEGPEMAGAEVAALGPEGLRACPDWRAGGLPHGAALASPALWRGEELMAAPLAGWSGGYALRLSRDGASYFDALLSH</sequence>
<dbReference type="Gene3D" id="3.40.50.620">
    <property type="entry name" value="HUPs"/>
    <property type="match status" value="1"/>
</dbReference>
<dbReference type="STRING" id="74031.SAMN04488077_10695"/>
<comment type="catalytic activity">
    <reaction evidence="5 6">
        <text>cytidine(34) in tRNA(Ile2) + L-lysine + ATP = lysidine(34) in tRNA(Ile2) + AMP + diphosphate + H(+)</text>
        <dbReference type="Rhea" id="RHEA:43744"/>
        <dbReference type="Rhea" id="RHEA-COMP:10625"/>
        <dbReference type="Rhea" id="RHEA-COMP:10670"/>
        <dbReference type="ChEBI" id="CHEBI:15378"/>
        <dbReference type="ChEBI" id="CHEBI:30616"/>
        <dbReference type="ChEBI" id="CHEBI:32551"/>
        <dbReference type="ChEBI" id="CHEBI:33019"/>
        <dbReference type="ChEBI" id="CHEBI:82748"/>
        <dbReference type="ChEBI" id="CHEBI:83665"/>
        <dbReference type="ChEBI" id="CHEBI:456215"/>
        <dbReference type="EC" id="6.3.4.19"/>
    </reaction>
</comment>
<dbReference type="PANTHER" id="PTHR43033:SF1">
    <property type="entry name" value="TRNA(ILE)-LYSIDINE SYNTHASE-RELATED"/>
    <property type="match status" value="1"/>
</dbReference>
<evidence type="ECO:0000256" key="6">
    <source>
        <dbReference type="HAMAP-Rule" id="MF_01161"/>
    </source>
</evidence>
<dbReference type="GO" id="GO:0005737">
    <property type="term" value="C:cytoplasm"/>
    <property type="evidence" value="ECO:0007669"/>
    <property type="project" value="UniProtKB-SubCell"/>
</dbReference>
<feature type="domain" description="tRNA(Ile)-lysidine/2-thiocytidine synthase N-terminal" evidence="7">
    <location>
        <begin position="25"/>
        <end position="202"/>
    </location>
</feature>
<organism evidence="8 9">
    <name type="scientific">Roseovarius tolerans</name>
    <dbReference type="NCBI Taxonomy" id="74031"/>
    <lineage>
        <taxon>Bacteria</taxon>
        <taxon>Pseudomonadati</taxon>
        <taxon>Pseudomonadota</taxon>
        <taxon>Alphaproteobacteria</taxon>
        <taxon>Rhodobacterales</taxon>
        <taxon>Roseobacteraceae</taxon>
        <taxon>Roseovarius</taxon>
    </lineage>
</organism>
<evidence type="ECO:0000256" key="4">
    <source>
        <dbReference type="ARBA" id="ARBA00022840"/>
    </source>
</evidence>
<keyword evidence="3 6" id="KW-0547">Nucleotide-binding</keyword>
<dbReference type="InterPro" id="IPR012795">
    <property type="entry name" value="tRNA_Ile_lys_synt_N"/>
</dbReference>
<dbReference type="PANTHER" id="PTHR43033">
    <property type="entry name" value="TRNA(ILE)-LYSIDINE SYNTHASE-RELATED"/>
    <property type="match status" value="1"/>
</dbReference>
<dbReference type="SUPFAM" id="SSF52402">
    <property type="entry name" value="Adenine nucleotide alpha hydrolases-like"/>
    <property type="match status" value="1"/>
</dbReference>
<evidence type="ECO:0000313" key="8">
    <source>
        <dbReference type="EMBL" id="KNX40640.1"/>
    </source>
</evidence>
<keyword evidence="9" id="KW-1185">Reference proteome</keyword>
<dbReference type="Proteomes" id="UP000037046">
    <property type="component" value="Unassembled WGS sequence"/>
</dbReference>
<feature type="binding site" evidence="6">
    <location>
        <begin position="29"/>
        <end position="34"/>
    </location>
    <ligand>
        <name>ATP</name>
        <dbReference type="ChEBI" id="CHEBI:30616"/>
    </ligand>
</feature>
<dbReference type="Pfam" id="PF01171">
    <property type="entry name" value="ATP_bind_3"/>
    <property type="match status" value="1"/>
</dbReference>
<protein>
    <recommendedName>
        <fullName evidence="6">tRNA(Ile)-lysidine synthase</fullName>
        <ecNumber evidence="6">6.3.4.19</ecNumber>
    </recommendedName>
    <alternativeName>
        <fullName evidence="6">tRNA(Ile)-2-lysyl-cytidine synthase</fullName>
    </alternativeName>
    <alternativeName>
        <fullName evidence="6">tRNA(Ile)-lysidine synthetase</fullName>
    </alternativeName>
</protein>
<dbReference type="PATRIC" id="fig|74031.6.peg.2876"/>
<dbReference type="InterPro" id="IPR012094">
    <property type="entry name" value="tRNA_Ile_lys_synt"/>
</dbReference>
<keyword evidence="1 6" id="KW-0436">Ligase</keyword>
<evidence type="ECO:0000256" key="5">
    <source>
        <dbReference type="ARBA" id="ARBA00048539"/>
    </source>
</evidence>
<evidence type="ECO:0000259" key="7">
    <source>
        <dbReference type="Pfam" id="PF01171"/>
    </source>
</evidence>
<proteinExistence type="inferred from homology"/>
<gene>
    <name evidence="6 8" type="primary">tilS</name>
    <name evidence="8" type="ORF">ROTO_28250</name>
</gene>
<dbReference type="GO" id="GO:0006400">
    <property type="term" value="P:tRNA modification"/>
    <property type="evidence" value="ECO:0007669"/>
    <property type="project" value="UniProtKB-UniRule"/>
</dbReference>
<keyword evidence="6" id="KW-0963">Cytoplasm</keyword>
<keyword evidence="4 6" id="KW-0067">ATP-binding</keyword>
<dbReference type="RefSeq" id="WP_082237784.1">
    <property type="nucleotide sequence ID" value="NZ_CP118494.1"/>
</dbReference>
<comment type="domain">
    <text evidence="6">The N-terminal region contains the highly conserved SGGXDS motif, predicted to be a P-loop motif involved in ATP binding.</text>
</comment>
<dbReference type="GO" id="GO:0032267">
    <property type="term" value="F:tRNA(Ile)-lysidine synthase activity"/>
    <property type="evidence" value="ECO:0007669"/>
    <property type="project" value="UniProtKB-EC"/>
</dbReference>
<evidence type="ECO:0000256" key="1">
    <source>
        <dbReference type="ARBA" id="ARBA00022598"/>
    </source>
</evidence>
<comment type="similarity">
    <text evidence="6">Belongs to the tRNA(Ile)-lysidine synthase family.</text>
</comment>
<name>A0A0L6CSK1_9RHOB</name>
<dbReference type="NCBIfam" id="TIGR02432">
    <property type="entry name" value="lysidine_TilS_N"/>
    <property type="match status" value="1"/>
</dbReference>
<reference evidence="9" key="1">
    <citation type="submission" date="2015-07" db="EMBL/GenBank/DDBJ databases">
        <title>Draft Genome Sequence of Roseovarius tolerans EL-164, a producer of N-Acylated Alanine Methyl Esters (NAMEs).</title>
        <authorList>
            <person name="Voget S."/>
            <person name="Bruns H."/>
            <person name="Wagner-Doebler I."/>
            <person name="Schulz S."/>
            <person name="Daniel R."/>
        </authorList>
    </citation>
    <scope>NUCLEOTIDE SEQUENCE [LARGE SCALE GENOMIC DNA]</scope>
    <source>
        <strain evidence="9">EL-164</strain>
    </source>
</reference>
<comment type="subcellular location">
    <subcellularLocation>
        <location evidence="6">Cytoplasm</location>
    </subcellularLocation>
</comment>
<dbReference type="CDD" id="cd01992">
    <property type="entry name" value="TilS_N"/>
    <property type="match status" value="1"/>
</dbReference>
<dbReference type="HAMAP" id="MF_01161">
    <property type="entry name" value="tRNA_Ile_lys_synt"/>
    <property type="match status" value="1"/>
</dbReference>